<evidence type="ECO:0000313" key="2">
    <source>
        <dbReference type="EMBL" id="OMP07468.1"/>
    </source>
</evidence>
<dbReference type="AlphaFoldDB" id="A0A1R3KKG1"/>
<organism evidence="2 3">
    <name type="scientific">Corchorus capsularis</name>
    <name type="common">Jute</name>
    <dbReference type="NCBI Taxonomy" id="210143"/>
    <lineage>
        <taxon>Eukaryota</taxon>
        <taxon>Viridiplantae</taxon>
        <taxon>Streptophyta</taxon>
        <taxon>Embryophyta</taxon>
        <taxon>Tracheophyta</taxon>
        <taxon>Spermatophyta</taxon>
        <taxon>Magnoliopsida</taxon>
        <taxon>eudicotyledons</taxon>
        <taxon>Gunneridae</taxon>
        <taxon>Pentapetalae</taxon>
        <taxon>rosids</taxon>
        <taxon>malvids</taxon>
        <taxon>Malvales</taxon>
        <taxon>Malvaceae</taxon>
        <taxon>Grewioideae</taxon>
        <taxon>Apeibeae</taxon>
        <taxon>Corchorus</taxon>
    </lineage>
</organism>
<dbReference type="EMBL" id="AWWV01004404">
    <property type="protein sequence ID" value="OMP07468.1"/>
    <property type="molecule type" value="Genomic_DNA"/>
</dbReference>
<comment type="caution">
    <text evidence="2">The sequence shown here is derived from an EMBL/GenBank/DDBJ whole genome shotgun (WGS) entry which is preliminary data.</text>
</comment>
<protein>
    <submittedName>
        <fullName evidence="2">Uncharacterized protein</fullName>
    </submittedName>
</protein>
<evidence type="ECO:0000256" key="1">
    <source>
        <dbReference type="SAM" id="MobiDB-lite"/>
    </source>
</evidence>
<evidence type="ECO:0000313" key="3">
    <source>
        <dbReference type="Proteomes" id="UP000188268"/>
    </source>
</evidence>
<feature type="non-terminal residue" evidence="2">
    <location>
        <position position="1"/>
    </location>
</feature>
<gene>
    <name evidence="2" type="ORF">CCACVL1_01297</name>
</gene>
<feature type="region of interest" description="Disordered" evidence="1">
    <location>
        <begin position="1"/>
        <end position="23"/>
    </location>
</feature>
<dbReference type="Proteomes" id="UP000188268">
    <property type="component" value="Unassembled WGS sequence"/>
</dbReference>
<dbReference type="Gramene" id="OMP07468">
    <property type="protein sequence ID" value="OMP07468"/>
    <property type="gene ID" value="CCACVL1_01297"/>
</dbReference>
<keyword evidence="3" id="KW-1185">Reference proteome</keyword>
<proteinExistence type="predicted"/>
<sequence>TAKAQVETETLTSKARADAVKAG</sequence>
<accession>A0A1R3KKG1</accession>
<reference evidence="2 3" key="1">
    <citation type="submission" date="2013-09" db="EMBL/GenBank/DDBJ databases">
        <title>Corchorus capsularis genome sequencing.</title>
        <authorList>
            <person name="Alam M."/>
            <person name="Haque M.S."/>
            <person name="Islam M.S."/>
            <person name="Emdad E.M."/>
            <person name="Islam M.M."/>
            <person name="Ahmed B."/>
            <person name="Halim A."/>
            <person name="Hossen Q.M.M."/>
            <person name="Hossain M.Z."/>
            <person name="Ahmed R."/>
            <person name="Khan M.M."/>
            <person name="Islam R."/>
            <person name="Rashid M.M."/>
            <person name="Khan S.A."/>
            <person name="Rahman M.S."/>
            <person name="Alam M."/>
        </authorList>
    </citation>
    <scope>NUCLEOTIDE SEQUENCE [LARGE SCALE GENOMIC DNA]</scope>
    <source>
        <strain evidence="3">cv. CVL-1</strain>
        <tissue evidence="2">Whole seedling</tissue>
    </source>
</reference>
<name>A0A1R3KKG1_COCAP</name>